<keyword evidence="4" id="KW-0677">Repeat</keyword>
<dbReference type="PROSITE" id="PS50893">
    <property type="entry name" value="ABC_TRANSPORTER_2"/>
    <property type="match status" value="2"/>
</dbReference>
<dbReference type="Gene3D" id="3.40.50.300">
    <property type="entry name" value="P-loop containing nucleotide triphosphate hydrolases"/>
    <property type="match status" value="2"/>
</dbReference>
<evidence type="ECO:0000256" key="8">
    <source>
        <dbReference type="ARBA" id="ARBA00022771"/>
    </source>
</evidence>
<dbReference type="InterPro" id="IPR003593">
    <property type="entry name" value="AAA+_ATPase"/>
</dbReference>
<keyword evidence="5" id="KW-0547">Nucleotide-binding</keyword>
<evidence type="ECO:0000256" key="7">
    <source>
        <dbReference type="ARBA" id="ARBA00022769"/>
    </source>
</evidence>
<dbReference type="Gene3D" id="1.10.8.280">
    <property type="entry name" value="ABC transporter ATPase domain-like"/>
    <property type="match status" value="1"/>
</dbReference>
<feature type="domain" description="ABC transporter" evidence="17">
    <location>
        <begin position="19"/>
        <end position="482"/>
    </location>
</feature>
<evidence type="ECO:0000256" key="4">
    <source>
        <dbReference type="ARBA" id="ARBA00022737"/>
    </source>
</evidence>
<keyword evidence="8" id="KW-0863">Zinc-finger</keyword>
<reference evidence="18 19" key="1">
    <citation type="submission" date="2018-12" db="EMBL/GenBank/DDBJ databases">
        <title>Bacillus yapensis draft genome sequence.</title>
        <authorList>
            <person name="Yu L."/>
            <person name="Xu X."/>
            <person name="Tang X."/>
        </authorList>
    </citation>
    <scope>NUCLEOTIDE SEQUENCE [LARGE SCALE GENOMIC DNA]</scope>
    <source>
        <strain evidence="18 19">XXST-01</strain>
    </source>
</reference>
<dbReference type="InterPro" id="IPR004602">
    <property type="entry name" value="UvrA"/>
</dbReference>
<dbReference type="GO" id="GO:0016887">
    <property type="term" value="F:ATP hydrolysis activity"/>
    <property type="evidence" value="ECO:0007669"/>
    <property type="project" value="InterPro"/>
</dbReference>
<dbReference type="PANTHER" id="PTHR43152">
    <property type="entry name" value="UVRABC SYSTEM PROTEIN A"/>
    <property type="match status" value="1"/>
</dbReference>
<dbReference type="GO" id="GO:0004518">
    <property type="term" value="F:nuclease activity"/>
    <property type="evidence" value="ECO:0007669"/>
    <property type="project" value="UniProtKB-KW"/>
</dbReference>
<dbReference type="SMART" id="SM00382">
    <property type="entry name" value="AAA"/>
    <property type="match status" value="2"/>
</dbReference>
<dbReference type="NCBIfam" id="TIGR00630">
    <property type="entry name" value="uvra"/>
    <property type="match status" value="1"/>
</dbReference>
<keyword evidence="13" id="KW-0234">DNA repair</keyword>
<dbReference type="AlphaFoldDB" id="A0A431VUF9"/>
<evidence type="ECO:0000256" key="11">
    <source>
        <dbReference type="ARBA" id="ARBA00022881"/>
    </source>
</evidence>
<evidence type="ECO:0000256" key="10">
    <source>
        <dbReference type="ARBA" id="ARBA00022840"/>
    </source>
</evidence>
<name>A0A431VUF9_9BACI</name>
<keyword evidence="19" id="KW-1185">Reference proteome</keyword>
<dbReference type="Gene3D" id="1.20.1580.10">
    <property type="entry name" value="ABC transporter ATPase like domain"/>
    <property type="match status" value="2"/>
</dbReference>
<dbReference type="EMBL" id="RXNT01000022">
    <property type="protein sequence ID" value="RTR26709.1"/>
    <property type="molecule type" value="Genomic_DNA"/>
</dbReference>
<evidence type="ECO:0000256" key="2">
    <source>
        <dbReference type="ARBA" id="ARBA00022490"/>
    </source>
</evidence>
<evidence type="ECO:0000256" key="14">
    <source>
        <dbReference type="ARBA" id="ARBA00038000"/>
    </source>
</evidence>
<evidence type="ECO:0000256" key="9">
    <source>
        <dbReference type="ARBA" id="ARBA00022833"/>
    </source>
</evidence>
<dbReference type="CDD" id="cd03270">
    <property type="entry name" value="ABC_UvrA_I"/>
    <property type="match status" value="1"/>
</dbReference>
<dbReference type="PANTHER" id="PTHR43152:SF3">
    <property type="entry name" value="UVRABC SYSTEM PROTEIN A"/>
    <property type="match status" value="1"/>
</dbReference>
<comment type="similarity">
    <text evidence="14">Belongs to the ABC transporter superfamily. UvrA family.</text>
</comment>
<evidence type="ECO:0000256" key="15">
    <source>
        <dbReference type="ARBA" id="ARBA00039316"/>
    </source>
</evidence>
<protein>
    <recommendedName>
        <fullName evidence="15">UvrABC system protein A</fullName>
    </recommendedName>
    <alternativeName>
        <fullName evidence="16">Excinuclease ABC subunit A</fullName>
    </alternativeName>
</protein>
<dbReference type="InterPro" id="IPR041552">
    <property type="entry name" value="UvrA_DNA-bd"/>
</dbReference>
<keyword evidence="7" id="KW-0228">DNA excision</keyword>
<dbReference type="InterPro" id="IPR003439">
    <property type="entry name" value="ABC_transporter-like_ATP-bd"/>
</dbReference>
<gene>
    <name evidence="18" type="primary">uvrA</name>
    <name evidence="18" type="ORF">EKG37_20595</name>
</gene>
<evidence type="ECO:0000256" key="12">
    <source>
        <dbReference type="ARBA" id="ARBA00023125"/>
    </source>
</evidence>
<dbReference type="InterPro" id="IPR017871">
    <property type="entry name" value="ABC_transporter-like_CS"/>
</dbReference>
<evidence type="ECO:0000256" key="16">
    <source>
        <dbReference type="ARBA" id="ARBA00042156"/>
    </source>
</evidence>
<evidence type="ECO:0000256" key="13">
    <source>
        <dbReference type="ARBA" id="ARBA00023204"/>
    </source>
</evidence>
<dbReference type="PROSITE" id="PS00211">
    <property type="entry name" value="ABC_TRANSPORTER_1"/>
    <property type="match status" value="2"/>
</dbReference>
<dbReference type="CDD" id="cd03271">
    <property type="entry name" value="ABC_UvrA_II"/>
    <property type="match status" value="1"/>
</dbReference>
<evidence type="ECO:0000256" key="3">
    <source>
        <dbReference type="ARBA" id="ARBA00022723"/>
    </source>
</evidence>
<dbReference type="GO" id="GO:0009380">
    <property type="term" value="C:excinuclease repair complex"/>
    <property type="evidence" value="ECO:0007669"/>
    <property type="project" value="InterPro"/>
</dbReference>
<proteinExistence type="inferred from homology"/>
<dbReference type="SUPFAM" id="SSF52540">
    <property type="entry name" value="P-loop containing nucleoside triphosphate hydrolases"/>
    <property type="match status" value="2"/>
</dbReference>
<dbReference type="Proteomes" id="UP000271374">
    <property type="component" value="Unassembled WGS sequence"/>
</dbReference>
<comment type="caution">
    <text evidence="18">The sequence shown here is derived from an EMBL/GenBank/DDBJ whole genome shotgun (WGS) entry which is preliminary data.</text>
</comment>
<dbReference type="GO" id="GO:0003677">
    <property type="term" value="F:DNA binding"/>
    <property type="evidence" value="ECO:0007669"/>
    <property type="project" value="UniProtKB-KW"/>
</dbReference>
<keyword evidence="9" id="KW-0862">Zinc</keyword>
<dbReference type="InterPro" id="IPR027417">
    <property type="entry name" value="P-loop_NTPase"/>
</dbReference>
<comment type="subcellular location">
    <subcellularLocation>
        <location evidence="1">Cytoplasm</location>
    </subcellularLocation>
</comment>
<evidence type="ECO:0000313" key="18">
    <source>
        <dbReference type="EMBL" id="RTR26709.1"/>
    </source>
</evidence>
<dbReference type="OrthoDB" id="9809851at2"/>
<dbReference type="Pfam" id="PF17755">
    <property type="entry name" value="UvrA_DNA-bind"/>
    <property type="match status" value="1"/>
</dbReference>
<dbReference type="GO" id="GO:0006289">
    <property type="term" value="P:nucleotide-excision repair"/>
    <property type="evidence" value="ECO:0007669"/>
    <property type="project" value="InterPro"/>
</dbReference>
<keyword evidence="11" id="KW-0267">Excision nuclease</keyword>
<keyword evidence="10" id="KW-0067">ATP-binding</keyword>
<evidence type="ECO:0000256" key="1">
    <source>
        <dbReference type="ARBA" id="ARBA00004496"/>
    </source>
</evidence>
<evidence type="ECO:0000313" key="19">
    <source>
        <dbReference type="Proteomes" id="UP000271374"/>
    </source>
</evidence>
<dbReference type="GO" id="GO:0008270">
    <property type="term" value="F:zinc ion binding"/>
    <property type="evidence" value="ECO:0007669"/>
    <property type="project" value="UniProtKB-KW"/>
</dbReference>
<keyword evidence="6" id="KW-0227">DNA damage</keyword>
<evidence type="ECO:0000259" key="17">
    <source>
        <dbReference type="PROSITE" id="PS50893"/>
    </source>
</evidence>
<keyword evidence="2" id="KW-0963">Cytoplasm</keyword>
<feature type="domain" description="ABC transporter" evidence="17">
    <location>
        <begin position="494"/>
        <end position="824"/>
    </location>
</feature>
<evidence type="ECO:0000256" key="6">
    <source>
        <dbReference type="ARBA" id="ARBA00022763"/>
    </source>
</evidence>
<keyword evidence="3" id="KW-0479">Metal-binding</keyword>
<sequence length="833" mass="93279">MIIVNGVVLTENSAEKRLVKVIDNDFIQITGARTNNLKNISVKIPKNKLTVITGVSGAGKSSLAFDTIFAEGQRKFIEALSFNNRQAFDQLPKPDVDSIKGLSPAISLSQNNTNRNPNSTVATMSEIHNYIRLLFARIGKDKNGNKTILEPKHFSFNSPYGICEYCKGKGTILEIEPELLLNRRLSLMDGAVLPWREEKSQYYTKLIEKVSLDFNIDLHKPLENLDENFIQKLLYGISEKKFKITYKNYQGKTRTRSVSFEGVVKDISNMYSETPSESKRENLKKYMLEKNCSNCNGFKLRKDSLEVLVFGLNIGEITRQSVGDALVFFNQQFLEKLNEAEKQVGSLIVDEIIKRLYFLKESGLSYLTLDRSVVTLSGGEIQRLRLASQISSDMSGVLYVLDEPSIGLHERDNKRLIQLLRRLVDGGNTVVVVEHDAEIIMASDYLVDIGPKPGIDGGEILAMGTPNEVRYNKNSLTGQYLSGKKTIEVPRNRRKLRDKVTIYNCKENNLKGIDVNFPLGIFTAVTGVSGSGKSTLVNEILYKALSDKNKENSKVGLSPYSRIEGTEKVKRVVRVTQTPIGRTPRSTPSTYIGVFDDIRELFEQVSKANKKPFKKSDFSFNVEGGRCEECKGEGYIKFDMGFISDLYVKCPQCKGKRYKEDILQLKFRGKSIADVLEMSSEESLKFFEGEVKIVRKLKALVDVGLGYIKLGQPSTTLSGGEAQRVKLASYLYQQDSGNDVFIFDEPTTGLHFDDIKRLISIFDKIVNKGNTVIVIEHNLDLIKCADYIIDLGPEGGSAGGNIVAEGTPEDIVKIKESLTGICLHTYVNFRPNI</sequence>
<organism evidence="18 19">
    <name type="scientific">Bacillus yapensis</name>
    <dbReference type="NCBI Taxonomy" id="2492960"/>
    <lineage>
        <taxon>Bacteria</taxon>
        <taxon>Bacillati</taxon>
        <taxon>Bacillota</taxon>
        <taxon>Bacilli</taxon>
        <taxon>Bacillales</taxon>
        <taxon>Bacillaceae</taxon>
        <taxon>Bacillus</taxon>
    </lineage>
</organism>
<accession>A0A431VUF9</accession>
<evidence type="ECO:0000256" key="5">
    <source>
        <dbReference type="ARBA" id="ARBA00022741"/>
    </source>
</evidence>
<dbReference type="GO" id="GO:0005524">
    <property type="term" value="F:ATP binding"/>
    <property type="evidence" value="ECO:0007669"/>
    <property type="project" value="UniProtKB-KW"/>
</dbReference>
<dbReference type="GO" id="GO:0005737">
    <property type="term" value="C:cytoplasm"/>
    <property type="evidence" value="ECO:0007669"/>
    <property type="project" value="UniProtKB-SubCell"/>
</dbReference>
<keyword evidence="12" id="KW-0238">DNA-binding</keyword>